<dbReference type="InterPro" id="IPR002491">
    <property type="entry name" value="ABC_transptr_periplasmic_BD"/>
</dbReference>
<dbReference type="AlphaFoldDB" id="A0A1F2PC97"/>
<keyword evidence="3" id="KW-1185">Reference proteome</keyword>
<dbReference type="PROSITE" id="PS50983">
    <property type="entry name" value="FE_B12_PBP"/>
    <property type="match status" value="1"/>
</dbReference>
<name>A0A1F2PC97_9EURY</name>
<dbReference type="InterPro" id="IPR050902">
    <property type="entry name" value="ABC_Transporter_SBP"/>
</dbReference>
<feature type="domain" description="Fe/B12 periplasmic-binding" evidence="1">
    <location>
        <begin position="115"/>
        <end position="391"/>
    </location>
</feature>
<gene>
    <name evidence="2" type="ORF">SCAL_000341</name>
</gene>
<dbReference type="Gene3D" id="1.10.1330.10">
    <property type="entry name" value="Dockerin domain"/>
    <property type="match status" value="1"/>
</dbReference>
<proteinExistence type="predicted"/>
<dbReference type="GO" id="GO:0000272">
    <property type="term" value="P:polysaccharide catabolic process"/>
    <property type="evidence" value="ECO:0007669"/>
    <property type="project" value="InterPro"/>
</dbReference>
<dbReference type="EMBL" id="LYOS01000001">
    <property type="protein sequence ID" value="OFV68665.1"/>
    <property type="molecule type" value="Genomic_DNA"/>
</dbReference>
<accession>A0A1F2PC97</accession>
<dbReference type="PANTHER" id="PTHR30535">
    <property type="entry name" value="VITAMIN B12-BINDING PROTEIN"/>
    <property type="match status" value="1"/>
</dbReference>
<reference evidence="2" key="1">
    <citation type="submission" date="2016-05" db="EMBL/GenBank/DDBJ databases">
        <title>Microbial consortia oxidize butane by reversing methanogenesis.</title>
        <authorList>
            <person name="Laso-Perez R."/>
            <person name="Richter M."/>
            <person name="Wegener G."/>
            <person name="Musat F."/>
        </authorList>
    </citation>
    <scope>NUCLEOTIDE SEQUENCE [LARGE SCALE GENOMIC DNA]</scope>
    <source>
        <strain evidence="2">BOX2</strain>
    </source>
</reference>
<dbReference type="Proteomes" id="UP000186940">
    <property type="component" value="Unassembled WGS sequence"/>
</dbReference>
<comment type="caution">
    <text evidence="2">The sequence shown here is derived from an EMBL/GenBank/DDBJ whole genome shotgun (WGS) entry which is preliminary data.</text>
</comment>
<evidence type="ECO:0000313" key="3">
    <source>
        <dbReference type="Proteomes" id="UP000186940"/>
    </source>
</evidence>
<sequence length="428" mass="48102">MNLNKIGSLAMATLMVLASVTLLSIVPVSASDDFTLGIYGNANQDDTIDMRDVTKIARMICWLEDEVDLADAKYDGNINVLDIIQTELIILGREKELTLIDEVDRIVTVEKPVERMVVSYHATAGVIKAIGAEDKVVGVSSTIVSAELLFPELSQLPSIGSTWAPDVESILMLEPDLVLTITSGSKTETLAEQLEGTGISVIGAYCTSPLTYTETVEKLAYILDKRTEAEEYIDWYEGYTDLIKDRTEELTEEDKPRVFGTYKYNEEWKTYGNANQGANQMIKMAGGINIAGDLPGGWITVDPEWVLEENPSIIFVQSGWPPHTFGYDVDDISEAKAFREEFMSLPVFENMDAVENEEVYLLHGDSMVWRSWFIGQVYLAKWFHPELFEDLDPKAIHQEWLTEFLGIDYDLDEHGVFVYHPEKHPDGK</sequence>
<dbReference type="Gene3D" id="3.40.50.1980">
    <property type="entry name" value="Nitrogenase molybdenum iron protein domain"/>
    <property type="match status" value="2"/>
</dbReference>
<dbReference type="InterPro" id="IPR036439">
    <property type="entry name" value="Dockerin_dom_sf"/>
</dbReference>
<organism evidence="2 3">
    <name type="scientific">Candidatus Syntropharchaeum caldarium</name>
    <dbReference type="NCBI Taxonomy" id="1838285"/>
    <lineage>
        <taxon>Archaea</taxon>
        <taxon>Methanobacteriati</taxon>
        <taxon>Methanobacteriota</taxon>
        <taxon>Stenosarchaea group</taxon>
        <taxon>Methanomicrobia</taxon>
        <taxon>Methanosarcinales</taxon>
        <taxon>ANME-2 cluster</taxon>
        <taxon>Candidatus Syntropharchaeum</taxon>
    </lineage>
</organism>
<dbReference type="STRING" id="1838285.SCAL_000341"/>
<dbReference type="Pfam" id="PF01497">
    <property type="entry name" value="Peripla_BP_2"/>
    <property type="match status" value="1"/>
</dbReference>
<dbReference type="PANTHER" id="PTHR30535:SF34">
    <property type="entry name" value="MOLYBDATE-BINDING PROTEIN MOLA"/>
    <property type="match status" value="1"/>
</dbReference>
<evidence type="ECO:0000313" key="2">
    <source>
        <dbReference type="EMBL" id="OFV68665.1"/>
    </source>
</evidence>
<protein>
    <submittedName>
        <fullName evidence="2">ABC transporter, solute-binding protein</fullName>
    </submittedName>
</protein>
<evidence type="ECO:0000259" key="1">
    <source>
        <dbReference type="PROSITE" id="PS50983"/>
    </source>
</evidence>
<dbReference type="SUPFAM" id="SSF63446">
    <property type="entry name" value="Type I dockerin domain"/>
    <property type="match status" value="1"/>
</dbReference>
<dbReference type="SUPFAM" id="SSF53807">
    <property type="entry name" value="Helical backbone' metal receptor"/>
    <property type="match status" value="1"/>
</dbReference>